<protein>
    <submittedName>
        <fullName evidence="1">Uncharacterized protein</fullName>
    </submittedName>
</protein>
<gene>
    <name evidence="1" type="ORF">TM448A01315_0007</name>
</gene>
<dbReference type="AlphaFoldDB" id="A0A6H1ZN52"/>
<accession>A0A6H1ZN52</accession>
<reference evidence="1" key="1">
    <citation type="submission" date="2020-03" db="EMBL/GenBank/DDBJ databases">
        <title>The deep terrestrial virosphere.</title>
        <authorList>
            <person name="Holmfeldt K."/>
            <person name="Nilsson E."/>
            <person name="Simone D."/>
            <person name="Lopez-Fernandez M."/>
            <person name="Wu X."/>
            <person name="de Brujin I."/>
            <person name="Lundin D."/>
            <person name="Andersson A."/>
            <person name="Bertilsson S."/>
            <person name="Dopson M."/>
        </authorList>
    </citation>
    <scope>NUCLEOTIDE SEQUENCE</scope>
    <source>
        <strain evidence="1">TM448A01315</strain>
    </source>
</reference>
<evidence type="ECO:0000313" key="1">
    <source>
        <dbReference type="EMBL" id="QJA49346.1"/>
    </source>
</evidence>
<proteinExistence type="predicted"/>
<organism evidence="1">
    <name type="scientific">viral metagenome</name>
    <dbReference type="NCBI Taxonomy" id="1070528"/>
    <lineage>
        <taxon>unclassified sequences</taxon>
        <taxon>metagenomes</taxon>
        <taxon>organismal metagenomes</taxon>
    </lineage>
</organism>
<dbReference type="EMBL" id="MT144132">
    <property type="protein sequence ID" value="QJA49346.1"/>
    <property type="molecule type" value="Genomic_DNA"/>
</dbReference>
<name>A0A6H1ZN52_9ZZZZ</name>
<sequence length="65" mass="7398">MGDTKEKVFCGECIHFSGLRACWNYKYVQHYPQNDTPLLRAFSQTNSGDCMVLNAVNTCTEFSAR</sequence>